<organism evidence="1 2">
    <name type="scientific">Candidatus Sherwoodlollariibacterium unditelluris</name>
    <dbReference type="NCBI Taxonomy" id="1974757"/>
    <lineage>
        <taxon>Bacteria</taxon>
        <taxon>Pseudomonadati</taxon>
        <taxon>Candidatus Omnitrophota</taxon>
        <taxon>Candidatus Sherwoodlollariibacterium</taxon>
    </lineage>
</organism>
<dbReference type="AlphaFoldDB" id="A0A2G9YJN3"/>
<evidence type="ECO:0000313" key="2">
    <source>
        <dbReference type="Proteomes" id="UP000231292"/>
    </source>
</evidence>
<protein>
    <submittedName>
        <fullName evidence="1">Uncharacterized protein</fullName>
    </submittedName>
</protein>
<gene>
    <name evidence="1" type="ORF">COX41_02940</name>
</gene>
<comment type="caution">
    <text evidence="1">The sequence shown here is derived from an EMBL/GenBank/DDBJ whole genome shotgun (WGS) entry which is preliminary data.</text>
</comment>
<sequence>MKAELVYHEKKYSEDGSIQEIKIWSMPRSKDKPHGIKYSFAYIVQGKRVVGYDNAEGKGDHRHYLNKEYPYKFHSIEQLWKDFKNDIDRVKEVKV</sequence>
<dbReference type="Pfam" id="PF20126">
    <property type="entry name" value="TumE"/>
    <property type="match status" value="1"/>
</dbReference>
<name>A0A2G9YJN3_9BACT</name>
<evidence type="ECO:0000313" key="1">
    <source>
        <dbReference type="EMBL" id="PIP19424.1"/>
    </source>
</evidence>
<reference evidence="1 2" key="1">
    <citation type="submission" date="2017-09" db="EMBL/GenBank/DDBJ databases">
        <title>Depth-based differentiation of microbial function through sediment-hosted aquifers and enrichment of novel symbionts in the deep terrestrial subsurface.</title>
        <authorList>
            <person name="Probst A.J."/>
            <person name="Ladd B."/>
            <person name="Jarett J.K."/>
            <person name="Geller-Mcgrath D.E."/>
            <person name="Sieber C.M."/>
            <person name="Emerson J.B."/>
            <person name="Anantharaman K."/>
            <person name="Thomas B.C."/>
            <person name="Malmstrom R."/>
            <person name="Stieglmeier M."/>
            <person name="Klingl A."/>
            <person name="Woyke T."/>
            <person name="Ryan C.M."/>
            <person name="Banfield J.F."/>
        </authorList>
    </citation>
    <scope>NUCLEOTIDE SEQUENCE [LARGE SCALE GENOMIC DNA]</scope>
    <source>
        <strain evidence="1">CG23_combo_of_CG06-09_8_20_14_all_41_10</strain>
    </source>
</reference>
<dbReference type="Proteomes" id="UP000231292">
    <property type="component" value="Unassembled WGS sequence"/>
</dbReference>
<proteinExistence type="predicted"/>
<accession>A0A2G9YJN3</accession>
<dbReference type="EMBL" id="PCRK01000066">
    <property type="protein sequence ID" value="PIP19424.1"/>
    <property type="molecule type" value="Genomic_DNA"/>
</dbReference>
<dbReference type="InterPro" id="IPR045397">
    <property type="entry name" value="TumE-like"/>
</dbReference>